<name>A0A1N6USP2_9GAMM</name>
<evidence type="ECO:0000313" key="5">
    <source>
        <dbReference type="Proteomes" id="UP000255061"/>
    </source>
</evidence>
<dbReference type="SUPFAM" id="SSF55785">
    <property type="entry name" value="PYP-like sensor domain (PAS domain)"/>
    <property type="match status" value="1"/>
</dbReference>
<protein>
    <submittedName>
        <fullName evidence="4">Cyclic di-GMP phosphodiesterase Gmr</fullName>
        <ecNumber evidence="4">3.1.4.52</ecNumber>
    </submittedName>
</protein>
<dbReference type="Pfam" id="PF00990">
    <property type="entry name" value="GGDEF"/>
    <property type="match status" value="1"/>
</dbReference>
<dbReference type="NCBIfam" id="TIGR00254">
    <property type="entry name" value="GGDEF"/>
    <property type="match status" value="1"/>
</dbReference>
<dbReference type="NCBIfam" id="TIGR00229">
    <property type="entry name" value="sensory_box"/>
    <property type="match status" value="1"/>
</dbReference>
<dbReference type="InterPro" id="IPR000014">
    <property type="entry name" value="PAS"/>
</dbReference>
<dbReference type="RefSeq" id="WP_076497233.1">
    <property type="nucleotide sequence ID" value="NZ_FTNN01000003.1"/>
</dbReference>
<gene>
    <name evidence="4" type="primary">gmr_7</name>
    <name evidence="4" type="ORF">NCTC10736_02814</name>
</gene>
<evidence type="ECO:0000259" key="1">
    <source>
        <dbReference type="PROSITE" id="PS50112"/>
    </source>
</evidence>
<dbReference type="EC" id="3.1.4.52" evidence="4"/>
<dbReference type="PANTHER" id="PTHR44757">
    <property type="entry name" value="DIGUANYLATE CYCLASE DGCP"/>
    <property type="match status" value="1"/>
</dbReference>
<dbReference type="PROSITE" id="PS50112">
    <property type="entry name" value="PAS"/>
    <property type="match status" value="1"/>
</dbReference>
<dbReference type="Gene3D" id="3.30.450.20">
    <property type="entry name" value="PAS domain"/>
    <property type="match status" value="1"/>
</dbReference>
<accession>A0A380ARE8</accession>
<dbReference type="InterPro" id="IPR043128">
    <property type="entry name" value="Rev_trsase/Diguanyl_cyclase"/>
</dbReference>
<dbReference type="PROSITE" id="PS50883">
    <property type="entry name" value="EAL"/>
    <property type="match status" value="1"/>
</dbReference>
<evidence type="ECO:0000313" key="4">
    <source>
        <dbReference type="EMBL" id="SUI85930.1"/>
    </source>
</evidence>
<dbReference type="Pfam" id="PF13426">
    <property type="entry name" value="PAS_9"/>
    <property type="match status" value="1"/>
</dbReference>
<evidence type="ECO:0000259" key="3">
    <source>
        <dbReference type="PROSITE" id="PS50887"/>
    </source>
</evidence>
<dbReference type="CDD" id="cd01948">
    <property type="entry name" value="EAL"/>
    <property type="match status" value="1"/>
</dbReference>
<dbReference type="AlphaFoldDB" id="A0A1N6USP2"/>
<feature type="domain" description="PAS" evidence="1">
    <location>
        <begin position="152"/>
        <end position="206"/>
    </location>
</feature>
<dbReference type="SUPFAM" id="SSF55073">
    <property type="entry name" value="Nucleotide cyclase"/>
    <property type="match status" value="1"/>
</dbReference>
<feature type="domain" description="EAL" evidence="2">
    <location>
        <begin position="450"/>
        <end position="703"/>
    </location>
</feature>
<dbReference type="PANTHER" id="PTHR44757:SF2">
    <property type="entry name" value="BIOFILM ARCHITECTURE MAINTENANCE PROTEIN MBAA"/>
    <property type="match status" value="1"/>
</dbReference>
<feature type="domain" description="GGDEF" evidence="3">
    <location>
        <begin position="309"/>
        <end position="441"/>
    </location>
</feature>
<dbReference type="GO" id="GO:0071111">
    <property type="term" value="F:cyclic-guanylate-specific phosphodiesterase activity"/>
    <property type="evidence" value="ECO:0007669"/>
    <property type="project" value="UniProtKB-EC"/>
</dbReference>
<dbReference type="SMART" id="SM00091">
    <property type="entry name" value="PAS"/>
    <property type="match status" value="1"/>
</dbReference>
<dbReference type="InterPro" id="IPR052155">
    <property type="entry name" value="Biofilm_reg_signaling"/>
</dbReference>
<keyword evidence="4" id="KW-0378">Hydrolase</keyword>
<dbReference type="OrthoDB" id="9804951at2"/>
<dbReference type="SUPFAM" id="SSF141868">
    <property type="entry name" value="EAL domain-like"/>
    <property type="match status" value="1"/>
</dbReference>
<organism evidence="4 5">
    <name type="scientific">Shewanella morhuae</name>
    <dbReference type="NCBI Taxonomy" id="365591"/>
    <lineage>
        <taxon>Bacteria</taxon>
        <taxon>Pseudomonadati</taxon>
        <taxon>Pseudomonadota</taxon>
        <taxon>Gammaproteobacteria</taxon>
        <taxon>Alteromonadales</taxon>
        <taxon>Shewanellaceae</taxon>
        <taxon>Shewanella</taxon>
    </lineage>
</organism>
<evidence type="ECO:0000259" key="2">
    <source>
        <dbReference type="PROSITE" id="PS50883"/>
    </source>
</evidence>
<proteinExistence type="predicted"/>
<dbReference type="SMART" id="SM00267">
    <property type="entry name" value="GGDEF"/>
    <property type="match status" value="1"/>
</dbReference>
<dbReference type="Pfam" id="PF00563">
    <property type="entry name" value="EAL"/>
    <property type="match status" value="1"/>
</dbReference>
<dbReference type="STRING" id="365591.SAMN05421840_103167"/>
<dbReference type="InterPro" id="IPR000160">
    <property type="entry name" value="GGDEF_dom"/>
</dbReference>
<dbReference type="InterPro" id="IPR035919">
    <property type="entry name" value="EAL_sf"/>
</dbReference>
<dbReference type="Proteomes" id="UP000255061">
    <property type="component" value="Unassembled WGS sequence"/>
</dbReference>
<accession>A0A1N6USP2</accession>
<dbReference type="CDD" id="cd01949">
    <property type="entry name" value="GGDEF"/>
    <property type="match status" value="1"/>
</dbReference>
<dbReference type="InterPro" id="IPR001633">
    <property type="entry name" value="EAL_dom"/>
</dbReference>
<reference evidence="4 5" key="1">
    <citation type="submission" date="2018-06" db="EMBL/GenBank/DDBJ databases">
        <authorList>
            <consortium name="Pathogen Informatics"/>
            <person name="Doyle S."/>
        </authorList>
    </citation>
    <scope>NUCLEOTIDE SEQUENCE [LARGE SCALE GENOMIC DNA]</scope>
    <source>
        <strain evidence="4 5">NCTC10736</strain>
    </source>
</reference>
<dbReference type="SMART" id="SM00052">
    <property type="entry name" value="EAL"/>
    <property type="match status" value="1"/>
</dbReference>
<sequence length="706" mass="79431">MIRWQHLLNKLSTDDPVLQQKLSLWQAHPHKTPLALIQGFSFISANRATLNYFETKYDAFINATPYDFSPRIQSSGRNSVEYSREMILEAIAGKNIAFNWLHLSQQGTELPSRINLYHCTLQQQTVVLVELQALNRRNQVREIVSDGFAHIPKEIISTTLEESAEAVYITDADNRILAVNKAMCRICGYSAEQMIDNTPEFLDVRHLAGSDENDCRQALKQRGFWQGEIWKRRSDGNHFPAWQSSRKIVTHNNEHYHVNIFSDISTKKLLETQLTTRAMYDTLTGLPNRFHIKQILHSALEKLKTDPLTLGALMFLDLNGFKNINDSFGHAMGDKVLQLVAARLEGGCIEKADIARMGGDEFTLVLQDCSCKEEIQLFAEQILSLFDSPFEIEGQKFFLGTSIGIALYPTHSDQASQLISLADTAMYCAKKSQPHLVFYDKAMSQAAELKLQLINNLRHAHSLKQFTLAYQCIVDLQTNQTIAAEALLRWQRSPTEYYEAANFISLLEETGLIVSVGQWVLEQACLQAALWRQHHQSTFRVSVNVSPLQLEHVDFIEQVINALTMANLPAEALILEITESALLRQPEQARATLNRIKALGVSIAIDDFGTGLSSLSRLGTLPIDSVKIDAEFALLLNEASGQKLYNAIIQLAQALEINFIAEGIETQQQKDIMTGMGQGFGQGFLFGYPSTVEHFTQAFFTQKCLA</sequence>
<dbReference type="EMBL" id="UGYV01000001">
    <property type="protein sequence ID" value="SUI85930.1"/>
    <property type="molecule type" value="Genomic_DNA"/>
</dbReference>
<dbReference type="Gene3D" id="3.30.70.270">
    <property type="match status" value="1"/>
</dbReference>
<dbReference type="PROSITE" id="PS50887">
    <property type="entry name" value="GGDEF"/>
    <property type="match status" value="1"/>
</dbReference>
<dbReference type="InterPro" id="IPR035965">
    <property type="entry name" value="PAS-like_dom_sf"/>
</dbReference>
<dbReference type="Gene3D" id="3.20.20.450">
    <property type="entry name" value="EAL domain"/>
    <property type="match status" value="1"/>
</dbReference>
<dbReference type="InterPro" id="IPR029787">
    <property type="entry name" value="Nucleotide_cyclase"/>
</dbReference>
<dbReference type="CDD" id="cd00130">
    <property type="entry name" value="PAS"/>
    <property type="match status" value="1"/>
</dbReference>